<evidence type="ECO:0000256" key="1">
    <source>
        <dbReference type="ARBA" id="ARBA00022555"/>
    </source>
</evidence>
<comment type="similarity">
    <text evidence="5">Belongs to the RqcP family.</text>
</comment>
<dbReference type="SUPFAM" id="SSF55174">
    <property type="entry name" value="Alpha-L RNA-binding motif"/>
    <property type="match status" value="1"/>
</dbReference>
<dbReference type="Proteomes" id="UP000282654">
    <property type="component" value="Unassembled WGS sequence"/>
</dbReference>
<dbReference type="InterPro" id="IPR025490">
    <property type="entry name" value="RqcP"/>
</dbReference>
<keyword evidence="1 5" id="KW-0820">tRNA-binding</keyword>
<accession>A0A3N5AD71</accession>
<dbReference type="GO" id="GO:0019843">
    <property type="term" value="F:rRNA binding"/>
    <property type="evidence" value="ECO:0007669"/>
    <property type="project" value="UniProtKB-UniRule"/>
</dbReference>
<dbReference type="AlphaFoldDB" id="A0A3N5AD71"/>
<comment type="caution">
    <text evidence="7">The sequence shown here is derived from an EMBL/GenBank/DDBJ whole genome shotgun (WGS) entry which is preliminary data.</text>
</comment>
<keyword evidence="7" id="KW-0346">Stress response</keyword>
<evidence type="ECO:0000313" key="7">
    <source>
        <dbReference type="EMBL" id="RPF42493.1"/>
    </source>
</evidence>
<gene>
    <name evidence="5" type="primary">rqcP</name>
    <name evidence="7" type="ORF">EDD75_1594</name>
</gene>
<dbReference type="SMART" id="SM00363">
    <property type="entry name" value="S4"/>
    <property type="match status" value="1"/>
</dbReference>
<evidence type="ECO:0000256" key="3">
    <source>
        <dbReference type="ARBA" id="ARBA00022884"/>
    </source>
</evidence>
<dbReference type="CDD" id="cd00165">
    <property type="entry name" value="S4"/>
    <property type="match status" value="1"/>
</dbReference>
<dbReference type="HAMAP" id="MF_00871">
    <property type="entry name" value="RqcP"/>
    <property type="match status" value="1"/>
</dbReference>
<comment type="subunit">
    <text evidence="5">Associates with stalled 50S ribosomal subunits. Binds to RqcH, 23S rRNA and the P-site tRNA. Does not require RqcH for association with 50S subunits.</text>
</comment>
<dbReference type="PROSITE" id="PS50889">
    <property type="entry name" value="S4"/>
    <property type="match status" value="1"/>
</dbReference>
<dbReference type="PIRSF" id="PIRSF038881">
    <property type="entry name" value="RNAbp_HP1423"/>
    <property type="match status" value="1"/>
</dbReference>
<keyword evidence="4 5" id="KW-0648">Protein biosynthesis</keyword>
<reference evidence="7 8" key="1">
    <citation type="submission" date="2018-11" db="EMBL/GenBank/DDBJ databases">
        <title>Genomic Encyclopedia of Type Strains, Phase IV (KMG-IV): sequencing the most valuable type-strain genomes for metagenomic binning, comparative biology and taxonomic classification.</title>
        <authorList>
            <person name="Goeker M."/>
        </authorList>
    </citation>
    <scope>NUCLEOTIDE SEQUENCE [LARGE SCALE GENOMIC DNA]</scope>
    <source>
        <strain evidence="7 8">DSM 102936</strain>
    </source>
</reference>
<keyword evidence="2 5" id="KW-0699">rRNA-binding</keyword>
<dbReference type="InterPro" id="IPR036986">
    <property type="entry name" value="S4_RNA-bd_sf"/>
</dbReference>
<evidence type="ECO:0000256" key="4">
    <source>
        <dbReference type="ARBA" id="ARBA00022917"/>
    </source>
</evidence>
<dbReference type="GO" id="GO:0043023">
    <property type="term" value="F:ribosomal large subunit binding"/>
    <property type="evidence" value="ECO:0007669"/>
    <property type="project" value="UniProtKB-UniRule"/>
</dbReference>
<evidence type="ECO:0000259" key="6">
    <source>
        <dbReference type="SMART" id="SM00363"/>
    </source>
</evidence>
<dbReference type="InterPro" id="IPR002942">
    <property type="entry name" value="S4_RNA-bd"/>
</dbReference>
<protein>
    <recommendedName>
        <fullName evidence="5">RQC P-site tRNA stabilizing factor</fullName>
        <shortName evidence="5">RqcP</shortName>
    </recommendedName>
    <alternativeName>
        <fullName evidence="5">Ribosome-associated protein quality control protein P</fullName>
    </alternativeName>
</protein>
<sequence length="81" mass="9003">MRLDKFLKVSRLIPRRAVAQDVLREGLVTVNGRPAKPATRVKPGDVVVLSLGHRTIKFEVVGLAEHVTAKEAPGLYRFLED</sequence>
<dbReference type="GO" id="GO:0000049">
    <property type="term" value="F:tRNA binding"/>
    <property type="evidence" value="ECO:0007669"/>
    <property type="project" value="UniProtKB-UniRule"/>
</dbReference>
<evidence type="ECO:0000256" key="2">
    <source>
        <dbReference type="ARBA" id="ARBA00022730"/>
    </source>
</evidence>
<dbReference type="GO" id="GO:0072344">
    <property type="term" value="P:rescue of stalled ribosome"/>
    <property type="evidence" value="ECO:0007669"/>
    <property type="project" value="UniProtKB-UniRule"/>
</dbReference>
<evidence type="ECO:0000256" key="5">
    <source>
        <dbReference type="HAMAP-Rule" id="MF_00871"/>
    </source>
</evidence>
<name>A0A3N5AD71_9THEO</name>
<keyword evidence="3 5" id="KW-0694">RNA-binding</keyword>
<dbReference type="RefSeq" id="WP_123930679.1">
    <property type="nucleotide sequence ID" value="NZ_RKRE01000003.1"/>
</dbReference>
<proteinExistence type="inferred from homology"/>
<dbReference type="OrthoDB" id="9805210at2"/>
<feature type="domain" description="RNA-binding S4" evidence="6">
    <location>
        <begin position="1"/>
        <end position="61"/>
    </location>
</feature>
<dbReference type="Gene3D" id="3.10.290.10">
    <property type="entry name" value="RNA-binding S4 domain"/>
    <property type="match status" value="1"/>
</dbReference>
<dbReference type="Pfam" id="PF01479">
    <property type="entry name" value="S4"/>
    <property type="match status" value="1"/>
</dbReference>
<keyword evidence="8" id="KW-1185">Reference proteome</keyword>
<organism evidence="7 8">
    <name type="scientific">Thermodesulfitimonas autotrophica</name>
    <dbReference type="NCBI Taxonomy" id="1894989"/>
    <lineage>
        <taxon>Bacteria</taxon>
        <taxon>Bacillati</taxon>
        <taxon>Bacillota</taxon>
        <taxon>Clostridia</taxon>
        <taxon>Thermoanaerobacterales</taxon>
        <taxon>Thermoanaerobacteraceae</taxon>
        <taxon>Thermodesulfitimonas</taxon>
    </lineage>
</organism>
<comment type="function">
    <text evidence="5">Key component of the ribosome quality control system (RQC), a ribosome-associated complex that mediates the extraction of incompletely synthesized nascent chains from stalled ribosomes and their subsequent degradation. RqcH recruits Ala-charged tRNA, and with RqcP directs the elongation of stalled nascent chains on 50S ribosomal subunits, leading to non-templated C-terminal alanine extensions (Ala tail). The Ala tail promotes nascent chain degradation. RqcP is associated with the translocation-like movement of the peptidyl-tRNA from the A-site into the P-site.</text>
</comment>
<evidence type="ECO:0000313" key="8">
    <source>
        <dbReference type="Proteomes" id="UP000282654"/>
    </source>
</evidence>
<dbReference type="EMBL" id="RKRE01000003">
    <property type="protein sequence ID" value="RPF42493.1"/>
    <property type="molecule type" value="Genomic_DNA"/>
</dbReference>